<organism evidence="3">
    <name type="scientific">Laccaria bicolor (strain S238N-H82 / ATCC MYA-4686)</name>
    <name type="common">Bicoloured deceiver</name>
    <name type="synonym">Laccaria laccata var. bicolor</name>
    <dbReference type="NCBI Taxonomy" id="486041"/>
    <lineage>
        <taxon>Eukaryota</taxon>
        <taxon>Fungi</taxon>
        <taxon>Dikarya</taxon>
        <taxon>Basidiomycota</taxon>
        <taxon>Agaricomycotina</taxon>
        <taxon>Agaricomycetes</taxon>
        <taxon>Agaricomycetidae</taxon>
        <taxon>Agaricales</taxon>
        <taxon>Agaricineae</taxon>
        <taxon>Hydnangiaceae</taxon>
        <taxon>Laccaria</taxon>
    </lineage>
</organism>
<reference evidence="2 3" key="1">
    <citation type="journal article" date="2008" name="Nature">
        <title>The genome of Laccaria bicolor provides insights into mycorrhizal symbiosis.</title>
        <authorList>
            <person name="Martin F."/>
            <person name="Aerts A."/>
            <person name="Ahren D."/>
            <person name="Brun A."/>
            <person name="Danchin E.G.J."/>
            <person name="Duchaussoy F."/>
            <person name="Gibon J."/>
            <person name="Kohler A."/>
            <person name="Lindquist E."/>
            <person name="Pereda V."/>
            <person name="Salamov A."/>
            <person name="Shapiro H.J."/>
            <person name="Wuyts J."/>
            <person name="Blaudez D."/>
            <person name="Buee M."/>
            <person name="Brokstein P."/>
            <person name="Canbaeck B."/>
            <person name="Cohen D."/>
            <person name="Courty P.E."/>
            <person name="Coutinho P.M."/>
            <person name="Delaruelle C."/>
            <person name="Detter J.C."/>
            <person name="Deveau A."/>
            <person name="DiFazio S."/>
            <person name="Duplessis S."/>
            <person name="Fraissinet-Tachet L."/>
            <person name="Lucic E."/>
            <person name="Frey-Klett P."/>
            <person name="Fourrey C."/>
            <person name="Feussner I."/>
            <person name="Gay G."/>
            <person name="Grimwood J."/>
            <person name="Hoegger P.J."/>
            <person name="Jain P."/>
            <person name="Kilaru S."/>
            <person name="Labbe J."/>
            <person name="Lin Y.C."/>
            <person name="Legue V."/>
            <person name="Le Tacon F."/>
            <person name="Marmeisse R."/>
            <person name="Melayah D."/>
            <person name="Montanini B."/>
            <person name="Muratet M."/>
            <person name="Nehls U."/>
            <person name="Niculita-Hirzel H."/>
            <person name="Oudot-Le Secq M.P."/>
            <person name="Peter M."/>
            <person name="Quesneville H."/>
            <person name="Rajashekar B."/>
            <person name="Reich M."/>
            <person name="Rouhier N."/>
            <person name="Schmutz J."/>
            <person name="Yin T."/>
            <person name="Chalot M."/>
            <person name="Henrissat B."/>
            <person name="Kuees U."/>
            <person name="Lucas S."/>
            <person name="Van de Peer Y."/>
            <person name="Podila G.K."/>
            <person name="Polle A."/>
            <person name="Pukkila P.J."/>
            <person name="Richardson P.M."/>
            <person name="Rouze P."/>
            <person name="Sanders I.R."/>
            <person name="Stajich J.E."/>
            <person name="Tunlid A."/>
            <person name="Tuskan G."/>
            <person name="Grigoriev I.V."/>
        </authorList>
    </citation>
    <scope>NUCLEOTIDE SEQUENCE [LARGE SCALE GENOMIC DNA]</scope>
    <source>
        <strain evidence="3">S238N-H82 / ATCC MYA-4686</strain>
    </source>
</reference>
<sequence length="188" mass="21257">MNNVTECDSVTLFICWDSVTFLSSSTHNFTTTPSTPTTPPHHHVAVMPGHATHHCKEPWPPKPTTTAQQTTHKWPPPTKIDDQHPRKSTHTPMAHPPQCNKDADGARPHTTSSRNNYNHPGTTRTTRQRHVTNPQQTHDIEGDRRQARTTVTRLCRTQPAVTWQPDDERRQRSSLVVFVSPGGPRRLP</sequence>
<feature type="compositionally biased region" description="Polar residues" evidence="1">
    <location>
        <begin position="109"/>
        <end position="137"/>
    </location>
</feature>
<keyword evidence="3" id="KW-1185">Reference proteome</keyword>
<dbReference type="AlphaFoldDB" id="B0CZ54"/>
<dbReference type="Proteomes" id="UP000001194">
    <property type="component" value="Unassembled WGS sequence"/>
</dbReference>
<accession>B0CZ54</accession>
<evidence type="ECO:0000313" key="2">
    <source>
        <dbReference type="EMBL" id="EDR12562.1"/>
    </source>
</evidence>
<evidence type="ECO:0000256" key="1">
    <source>
        <dbReference type="SAM" id="MobiDB-lite"/>
    </source>
</evidence>
<feature type="compositionally biased region" description="Low complexity" evidence="1">
    <location>
        <begin position="64"/>
        <end position="73"/>
    </location>
</feature>
<dbReference type="GeneID" id="6072411"/>
<dbReference type="HOGENOM" id="CLU_1441275_0_0_1"/>
<proteinExistence type="predicted"/>
<dbReference type="KEGG" id="lbc:LACBIDRAFT_323104"/>
<feature type="region of interest" description="Disordered" evidence="1">
    <location>
        <begin position="162"/>
        <end position="188"/>
    </location>
</feature>
<dbReference type="RefSeq" id="XP_001876826.1">
    <property type="nucleotide sequence ID" value="XM_001876791.1"/>
</dbReference>
<dbReference type="EMBL" id="DS547094">
    <property type="protein sequence ID" value="EDR12562.1"/>
    <property type="molecule type" value="Genomic_DNA"/>
</dbReference>
<protein>
    <submittedName>
        <fullName evidence="2">Predicted protein</fullName>
    </submittedName>
</protein>
<gene>
    <name evidence="2" type="ORF">LACBIDRAFT_323104</name>
</gene>
<name>B0CZ54_LACBS</name>
<dbReference type="InParanoid" id="B0CZ54"/>
<feature type="region of interest" description="Disordered" evidence="1">
    <location>
        <begin position="51"/>
        <end position="139"/>
    </location>
</feature>
<evidence type="ECO:0000313" key="3">
    <source>
        <dbReference type="Proteomes" id="UP000001194"/>
    </source>
</evidence>